<comment type="caution">
    <text evidence="2">The sequence shown here is derived from an EMBL/GenBank/DDBJ whole genome shotgun (WGS) entry which is preliminary data.</text>
</comment>
<proteinExistence type="predicted"/>
<dbReference type="GO" id="GO:0016747">
    <property type="term" value="F:acyltransferase activity, transferring groups other than amino-acyl groups"/>
    <property type="evidence" value="ECO:0007669"/>
    <property type="project" value="InterPro"/>
</dbReference>
<gene>
    <name evidence="2" type="ORF">CLV29_2281</name>
</gene>
<dbReference type="InterPro" id="IPR016181">
    <property type="entry name" value="Acyl_CoA_acyltransferase"/>
</dbReference>
<dbReference type="PANTHER" id="PTHR43072:SF8">
    <property type="entry name" value="ACYLTRANSFERASE FABY-RELATED"/>
    <property type="match status" value="1"/>
</dbReference>
<dbReference type="Gene3D" id="3.40.630.30">
    <property type="match status" value="1"/>
</dbReference>
<sequence length="172" mass="19171">MSPVAIRVAEAADAAACREIYAPYVTDTVITFEYDVPSVAELQRRIAGAYRWLIAERDGELIGYAYAGPFKARAAYDWACEVSVYLRQGLRRTGAGRALYTQLLDDLTECGFRTAVGVITVPNEASVGLHTALGFRPVGTFERIGWKHGGWHDVYWCRRELGPDPEAPPRFR</sequence>
<feature type="domain" description="N-acetyltransferase" evidence="1">
    <location>
        <begin position="4"/>
        <end position="160"/>
    </location>
</feature>
<dbReference type="AlphaFoldDB" id="A0A4R7J1D4"/>
<dbReference type="PROSITE" id="PS51186">
    <property type="entry name" value="GNAT"/>
    <property type="match status" value="1"/>
</dbReference>
<protein>
    <submittedName>
        <fullName evidence="2">Phosphinothricin acetyltransferase</fullName>
    </submittedName>
</protein>
<evidence type="ECO:0000259" key="1">
    <source>
        <dbReference type="PROSITE" id="PS51186"/>
    </source>
</evidence>
<dbReference type="SUPFAM" id="SSF55729">
    <property type="entry name" value="Acyl-CoA N-acyltransferases (Nat)"/>
    <property type="match status" value="1"/>
</dbReference>
<reference evidence="2 3" key="1">
    <citation type="submission" date="2019-03" db="EMBL/GenBank/DDBJ databases">
        <title>Genomic Encyclopedia of Archaeal and Bacterial Type Strains, Phase II (KMG-II): from individual species to whole genera.</title>
        <authorList>
            <person name="Goeker M."/>
        </authorList>
    </citation>
    <scope>NUCLEOTIDE SEQUENCE [LARGE SCALE GENOMIC DNA]</scope>
    <source>
        <strain evidence="2 3">DSM 24323</strain>
    </source>
</reference>
<keyword evidence="3" id="KW-1185">Reference proteome</keyword>
<dbReference type="Proteomes" id="UP000295371">
    <property type="component" value="Unassembled WGS sequence"/>
</dbReference>
<dbReference type="OrthoDB" id="3173333at2"/>
<evidence type="ECO:0000313" key="2">
    <source>
        <dbReference type="EMBL" id="TDT30874.1"/>
    </source>
</evidence>
<dbReference type="CDD" id="cd04301">
    <property type="entry name" value="NAT_SF"/>
    <property type="match status" value="1"/>
</dbReference>
<dbReference type="InterPro" id="IPR000182">
    <property type="entry name" value="GNAT_dom"/>
</dbReference>
<dbReference type="EMBL" id="SOAW01000002">
    <property type="protein sequence ID" value="TDT30874.1"/>
    <property type="molecule type" value="Genomic_DNA"/>
</dbReference>
<dbReference type="Pfam" id="PF13420">
    <property type="entry name" value="Acetyltransf_4"/>
    <property type="match status" value="1"/>
</dbReference>
<dbReference type="RefSeq" id="WP_133755221.1">
    <property type="nucleotide sequence ID" value="NZ_SOAW01000002.1"/>
</dbReference>
<dbReference type="PANTHER" id="PTHR43072">
    <property type="entry name" value="N-ACETYLTRANSFERASE"/>
    <property type="match status" value="1"/>
</dbReference>
<accession>A0A4R7J1D4</accession>
<keyword evidence="2" id="KW-0808">Transferase</keyword>
<organism evidence="2 3">
    <name type="scientific">Naumannella halotolerans</name>
    <dbReference type="NCBI Taxonomy" id="993414"/>
    <lineage>
        <taxon>Bacteria</taxon>
        <taxon>Bacillati</taxon>
        <taxon>Actinomycetota</taxon>
        <taxon>Actinomycetes</taxon>
        <taxon>Propionibacteriales</taxon>
        <taxon>Propionibacteriaceae</taxon>
        <taxon>Naumannella</taxon>
    </lineage>
</organism>
<name>A0A4R7J1D4_9ACTN</name>
<evidence type="ECO:0000313" key="3">
    <source>
        <dbReference type="Proteomes" id="UP000295371"/>
    </source>
</evidence>